<evidence type="ECO:0000256" key="2">
    <source>
        <dbReference type="ARBA" id="ARBA00007870"/>
    </source>
</evidence>
<evidence type="ECO:0000256" key="7">
    <source>
        <dbReference type="ARBA" id="ARBA00023002"/>
    </source>
</evidence>
<dbReference type="RefSeq" id="WP_010912754.1">
    <property type="nucleotide sequence ID" value="NC_002678.2"/>
</dbReference>
<reference evidence="12 13" key="1">
    <citation type="journal article" date="2000" name="DNA Res.">
        <title>Complete genome structure of the nitrogen-fixing symbiotic bacterium Mesorhizobium loti.</title>
        <authorList>
            <person name="Kaneko T."/>
            <person name="Nakamura Y."/>
            <person name="Sato S."/>
            <person name="Asamizu E."/>
            <person name="Kato T."/>
            <person name="Sasamoto S."/>
            <person name="Watanabe A."/>
            <person name="Idesawa K."/>
            <person name="Ishikawa A."/>
            <person name="Kawashima K."/>
            <person name="Kimura T."/>
            <person name="Kishida Y."/>
            <person name="Kiyokawa C."/>
            <person name="Kohara M."/>
            <person name="Matsumoto M."/>
            <person name="Matsuno A."/>
            <person name="Mochizuki Y."/>
            <person name="Nakayama S."/>
            <person name="Nakazaki N."/>
            <person name="Shimpo S."/>
            <person name="Sugimoto M."/>
            <person name="Takeuchi C."/>
            <person name="Yamada M."/>
            <person name="Tabata S."/>
        </authorList>
    </citation>
    <scope>NUCLEOTIDE SEQUENCE [LARGE SCALE GENOMIC DNA]</scope>
    <source>
        <strain evidence="13">LMG 29417 / CECT 9101 / MAFF 303099</strain>
    </source>
</reference>
<dbReference type="InterPro" id="IPR003710">
    <property type="entry name" value="ApbA"/>
</dbReference>
<feature type="domain" description="Ketopantoate reductase C-terminal" evidence="11">
    <location>
        <begin position="189"/>
        <end position="328"/>
    </location>
</feature>
<sequence>MADGEKRIVIAGAGSIGCYVGGCLALAGRQVVLLARPRIEAALRQDGLRVSDLDGRDRLVKPDALGITADPAVALPEADVILVTVKSGATQEMAALIEAHARPDAVVVSLQNGVDNADRLRAGSGQRTVLAGMVPFNVVQSPDGELPLPVHRASEGKVMIEDGGAGLAGLLDVARLLDVEGLAVETHGDMKAVLWGKLLMNLNNALVALSDLPLARELADRRWRLILAGQIDEALRAMKASGIVPARIAGLRPALLPKVLRLPDWLFKLLARRMLAIDPEARSSMWDDLQRGRPTEIGELQGAVLGLAQRTGTPAPLLKNVNALVRAAEAARLGAPGLAPEQVAPPGASRSA</sequence>
<dbReference type="eggNOG" id="COG1893">
    <property type="taxonomic scope" value="Bacteria"/>
</dbReference>
<dbReference type="GO" id="GO:0050661">
    <property type="term" value="F:NADP binding"/>
    <property type="evidence" value="ECO:0007669"/>
    <property type="project" value="TreeGrafter"/>
</dbReference>
<evidence type="ECO:0000313" key="12">
    <source>
        <dbReference type="EMBL" id="BAB51413.1"/>
    </source>
</evidence>
<dbReference type="NCBIfam" id="TIGR00745">
    <property type="entry name" value="apbA_panE"/>
    <property type="match status" value="1"/>
</dbReference>
<dbReference type="PANTHER" id="PTHR43765:SF2">
    <property type="entry name" value="2-DEHYDROPANTOATE 2-REDUCTASE"/>
    <property type="match status" value="1"/>
</dbReference>
<keyword evidence="7" id="KW-0560">Oxidoreductase</keyword>
<dbReference type="Pfam" id="PF02558">
    <property type="entry name" value="ApbA"/>
    <property type="match status" value="1"/>
</dbReference>
<dbReference type="Proteomes" id="UP000000552">
    <property type="component" value="Chromosome"/>
</dbReference>
<dbReference type="InterPro" id="IPR013332">
    <property type="entry name" value="KPR_N"/>
</dbReference>
<protein>
    <recommendedName>
        <fullName evidence="4">2-dehydropantoate 2-reductase</fullName>
        <ecNumber evidence="3">1.1.1.169</ecNumber>
    </recommendedName>
    <alternativeName>
        <fullName evidence="8">Ketopantoate reductase</fullName>
    </alternativeName>
</protein>
<comment type="pathway">
    <text evidence="1">Cofactor biosynthesis; (R)-pantothenate biosynthesis; (R)-pantoate from 3-methyl-2-oxobutanoate: step 2/2.</text>
</comment>
<evidence type="ECO:0000259" key="10">
    <source>
        <dbReference type="Pfam" id="PF02558"/>
    </source>
</evidence>
<evidence type="ECO:0000313" key="13">
    <source>
        <dbReference type="Proteomes" id="UP000000552"/>
    </source>
</evidence>
<dbReference type="GO" id="GO:0015940">
    <property type="term" value="P:pantothenate biosynthetic process"/>
    <property type="evidence" value="ECO:0007669"/>
    <property type="project" value="UniProtKB-UniPathway"/>
</dbReference>
<evidence type="ECO:0000256" key="1">
    <source>
        <dbReference type="ARBA" id="ARBA00004994"/>
    </source>
</evidence>
<dbReference type="InterPro" id="IPR036291">
    <property type="entry name" value="NAD(P)-bd_dom_sf"/>
</dbReference>
<comment type="similarity">
    <text evidence="2">Belongs to the ketopantoate reductase family.</text>
</comment>
<dbReference type="Gene3D" id="1.10.1040.10">
    <property type="entry name" value="N-(1-d-carboxylethyl)-l-norvaline Dehydrogenase, domain 2"/>
    <property type="match status" value="1"/>
</dbReference>
<feature type="domain" description="Ketopantoate reductase N-terminal" evidence="10">
    <location>
        <begin position="8"/>
        <end position="159"/>
    </location>
</feature>
<dbReference type="InterPro" id="IPR050838">
    <property type="entry name" value="Ketopantoate_reductase"/>
</dbReference>
<dbReference type="SUPFAM" id="SSF51735">
    <property type="entry name" value="NAD(P)-binding Rossmann-fold domains"/>
    <property type="match status" value="1"/>
</dbReference>
<evidence type="ECO:0000256" key="3">
    <source>
        <dbReference type="ARBA" id="ARBA00013014"/>
    </source>
</evidence>
<dbReference type="SUPFAM" id="SSF48179">
    <property type="entry name" value="6-phosphogluconate dehydrogenase C-terminal domain-like"/>
    <property type="match status" value="1"/>
</dbReference>
<keyword evidence="5" id="KW-0566">Pantothenate biosynthesis</keyword>
<name>Q98D58_RHILO</name>
<dbReference type="PANTHER" id="PTHR43765">
    <property type="entry name" value="2-DEHYDROPANTOATE 2-REDUCTASE-RELATED"/>
    <property type="match status" value="1"/>
</dbReference>
<evidence type="ECO:0000256" key="8">
    <source>
        <dbReference type="ARBA" id="ARBA00032024"/>
    </source>
</evidence>
<dbReference type="InterPro" id="IPR008927">
    <property type="entry name" value="6-PGluconate_DH-like_C_sf"/>
</dbReference>
<dbReference type="HOGENOM" id="CLU_031468_0_0_5"/>
<organism evidence="12 13">
    <name type="scientific">Mesorhizobium japonicum (strain LMG 29417 / CECT 9101 / MAFF 303099)</name>
    <name type="common">Mesorhizobium loti (strain MAFF 303099)</name>
    <dbReference type="NCBI Taxonomy" id="266835"/>
    <lineage>
        <taxon>Bacteria</taxon>
        <taxon>Pseudomonadati</taxon>
        <taxon>Pseudomonadota</taxon>
        <taxon>Alphaproteobacteria</taxon>
        <taxon>Hyphomicrobiales</taxon>
        <taxon>Phyllobacteriaceae</taxon>
        <taxon>Mesorhizobium</taxon>
    </lineage>
</organism>
<proteinExistence type="inferred from homology"/>
<evidence type="ECO:0000259" key="11">
    <source>
        <dbReference type="Pfam" id="PF08546"/>
    </source>
</evidence>
<evidence type="ECO:0000256" key="5">
    <source>
        <dbReference type="ARBA" id="ARBA00022655"/>
    </source>
</evidence>
<evidence type="ECO:0000256" key="6">
    <source>
        <dbReference type="ARBA" id="ARBA00022857"/>
    </source>
</evidence>
<dbReference type="Pfam" id="PF08546">
    <property type="entry name" value="ApbA_C"/>
    <property type="match status" value="1"/>
</dbReference>
<dbReference type="EC" id="1.1.1.169" evidence="3"/>
<dbReference type="AlphaFoldDB" id="Q98D58"/>
<evidence type="ECO:0000256" key="9">
    <source>
        <dbReference type="ARBA" id="ARBA00048793"/>
    </source>
</evidence>
<dbReference type="UniPathway" id="UPA00028">
    <property type="reaction ID" value="UER00004"/>
</dbReference>
<dbReference type="Gene3D" id="3.40.50.720">
    <property type="entry name" value="NAD(P)-binding Rossmann-like Domain"/>
    <property type="match status" value="1"/>
</dbReference>
<dbReference type="EMBL" id="BA000012">
    <property type="protein sequence ID" value="BAB51413.1"/>
    <property type="molecule type" value="Genomic_DNA"/>
</dbReference>
<dbReference type="GO" id="GO:0005737">
    <property type="term" value="C:cytoplasm"/>
    <property type="evidence" value="ECO:0007669"/>
    <property type="project" value="TreeGrafter"/>
</dbReference>
<dbReference type="InterPro" id="IPR013328">
    <property type="entry name" value="6PGD_dom2"/>
</dbReference>
<dbReference type="GO" id="GO:0008677">
    <property type="term" value="F:2-dehydropantoate 2-reductase activity"/>
    <property type="evidence" value="ECO:0007669"/>
    <property type="project" value="UniProtKB-EC"/>
</dbReference>
<dbReference type="InterPro" id="IPR013752">
    <property type="entry name" value="KPA_reductase"/>
</dbReference>
<keyword evidence="6" id="KW-0521">NADP</keyword>
<accession>Q98D58</accession>
<dbReference type="PROSITE" id="PS51257">
    <property type="entry name" value="PROKAR_LIPOPROTEIN"/>
    <property type="match status" value="1"/>
</dbReference>
<gene>
    <name evidence="12" type="ordered locus">mll4847</name>
</gene>
<comment type="catalytic activity">
    <reaction evidence="9">
        <text>(R)-pantoate + NADP(+) = 2-dehydropantoate + NADPH + H(+)</text>
        <dbReference type="Rhea" id="RHEA:16233"/>
        <dbReference type="ChEBI" id="CHEBI:11561"/>
        <dbReference type="ChEBI" id="CHEBI:15378"/>
        <dbReference type="ChEBI" id="CHEBI:15980"/>
        <dbReference type="ChEBI" id="CHEBI:57783"/>
        <dbReference type="ChEBI" id="CHEBI:58349"/>
        <dbReference type="EC" id="1.1.1.169"/>
    </reaction>
</comment>
<dbReference type="NCBIfam" id="NF006083">
    <property type="entry name" value="PRK08229.1"/>
    <property type="match status" value="1"/>
</dbReference>
<dbReference type="KEGG" id="mlo:mll4847"/>
<evidence type="ECO:0000256" key="4">
    <source>
        <dbReference type="ARBA" id="ARBA00019465"/>
    </source>
</evidence>